<organism evidence="2 3">
    <name type="scientific">Salix suchowensis</name>
    <dbReference type="NCBI Taxonomy" id="1278906"/>
    <lineage>
        <taxon>Eukaryota</taxon>
        <taxon>Viridiplantae</taxon>
        <taxon>Streptophyta</taxon>
        <taxon>Embryophyta</taxon>
        <taxon>Tracheophyta</taxon>
        <taxon>Spermatophyta</taxon>
        <taxon>Magnoliopsida</taxon>
        <taxon>eudicotyledons</taxon>
        <taxon>Gunneridae</taxon>
        <taxon>Pentapetalae</taxon>
        <taxon>rosids</taxon>
        <taxon>fabids</taxon>
        <taxon>Malpighiales</taxon>
        <taxon>Salicaceae</taxon>
        <taxon>Saliceae</taxon>
        <taxon>Salix</taxon>
    </lineage>
</organism>
<dbReference type="Proteomes" id="UP001141253">
    <property type="component" value="Chromosome 14"/>
</dbReference>
<accession>A0ABQ9AA89</accession>
<reference evidence="2" key="1">
    <citation type="submission" date="2022-10" db="EMBL/GenBank/DDBJ databases">
        <authorList>
            <person name="Hyden B.L."/>
            <person name="Feng K."/>
            <person name="Yates T."/>
            <person name="Jawdy S."/>
            <person name="Smart L.B."/>
            <person name="Muchero W."/>
        </authorList>
    </citation>
    <scope>NUCLEOTIDE SEQUENCE</scope>
    <source>
        <tissue evidence="2">Shoot tip</tissue>
    </source>
</reference>
<sequence length="168" mass="18427">MPVGSKVPLPMPYLIHKGELLFLQELAITWSLFLRSVERPSHSDAKYSTTSYTRNTPRISPSSIFSGNSGNIRGSPKVLLGESVNMSSAKAEYAKDITSPSCAEIPRKGVELLYEEAPGSKKQKTDVWCSSSKSQKMNHDAQAYVTGSPSVTYTKSRFRTNGFGGWSV</sequence>
<evidence type="ECO:0008006" key="4">
    <source>
        <dbReference type="Google" id="ProtNLM"/>
    </source>
</evidence>
<dbReference type="EMBL" id="JAPFFI010000022">
    <property type="protein sequence ID" value="KAJ6329058.1"/>
    <property type="molecule type" value="Genomic_DNA"/>
</dbReference>
<keyword evidence="3" id="KW-1185">Reference proteome</keyword>
<evidence type="ECO:0000256" key="1">
    <source>
        <dbReference type="SAM" id="MobiDB-lite"/>
    </source>
</evidence>
<protein>
    <recommendedName>
        <fullName evidence="4">DUF4005 domain-containing protein</fullName>
    </recommendedName>
</protein>
<feature type="region of interest" description="Disordered" evidence="1">
    <location>
        <begin position="44"/>
        <end position="67"/>
    </location>
</feature>
<evidence type="ECO:0000313" key="2">
    <source>
        <dbReference type="EMBL" id="KAJ6329058.1"/>
    </source>
</evidence>
<gene>
    <name evidence="2" type="ORF">OIU77_010683</name>
</gene>
<feature type="compositionally biased region" description="Polar residues" evidence="1">
    <location>
        <begin position="46"/>
        <end position="67"/>
    </location>
</feature>
<name>A0ABQ9AA89_9ROSI</name>
<comment type="caution">
    <text evidence="2">The sequence shown here is derived from an EMBL/GenBank/DDBJ whole genome shotgun (WGS) entry which is preliminary data.</text>
</comment>
<reference evidence="2" key="2">
    <citation type="journal article" date="2023" name="Int. J. Mol. Sci.">
        <title>De Novo Assembly and Annotation of 11 Diverse Shrub Willow (Salix) Genomes Reveals Novel Gene Organization in Sex-Linked Regions.</title>
        <authorList>
            <person name="Hyden B."/>
            <person name="Feng K."/>
            <person name="Yates T.B."/>
            <person name="Jawdy S."/>
            <person name="Cereghino C."/>
            <person name="Smart L.B."/>
            <person name="Muchero W."/>
        </authorList>
    </citation>
    <scope>NUCLEOTIDE SEQUENCE</scope>
    <source>
        <tissue evidence="2">Shoot tip</tissue>
    </source>
</reference>
<proteinExistence type="predicted"/>
<evidence type="ECO:0000313" key="3">
    <source>
        <dbReference type="Proteomes" id="UP001141253"/>
    </source>
</evidence>